<dbReference type="RefSeq" id="WP_199462437.1">
    <property type="nucleotide sequence ID" value="NZ_JAEMUH010000007.1"/>
</dbReference>
<keyword evidence="8" id="KW-1185">Reference proteome</keyword>
<sequence length="176" mass="19929">MPAILSVVRCKLSSKSSAGFTFLELLVVLSILGVMVSIVTPNLSSFFIKDSAQHEAFILQQSLQKLVDESWLEQRNHFIEFRDVSAKETQLVLWQRQNDHWQIQTSIYTLDSELTYQLETSSSALNQAKQSLSAVQNSRWVVFSNGEYLPFRLQIKSPSSTYTLVGDGINGIRIEP</sequence>
<comment type="subcellular location">
    <subcellularLocation>
        <location evidence="1">Membrane</location>
        <topology evidence="1">Single-pass membrane protein</topology>
    </subcellularLocation>
</comment>
<gene>
    <name evidence="7" type="ORF">JHD44_09070</name>
</gene>
<protein>
    <submittedName>
        <fullName evidence="7">Type II secretion system protein</fullName>
    </submittedName>
</protein>
<evidence type="ECO:0000313" key="8">
    <source>
        <dbReference type="Proteomes" id="UP000598488"/>
    </source>
</evidence>
<dbReference type="SUPFAM" id="SSF54523">
    <property type="entry name" value="Pili subunits"/>
    <property type="match status" value="1"/>
</dbReference>
<evidence type="ECO:0000256" key="5">
    <source>
        <dbReference type="ARBA" id="ARBA00023136"/>
    </source>
</evidence>
<dbReference type="Proteomes" id="UP000598488">
    <property type="component" value="Unassembled WGS sequence"/>
</dbReference>
<dbReference type="InterPro" id="IPR002416">
    <property type="entry name" value="T2SS_protein-GspH"/>
</dbReference>
<organism evidence="7 8">
    <name type="scientific">Marinomonas ostreistagni</name>
    <dbReference type="NCBI Taxonomy" id="359209"/>
    <lineage>
        <taxon>Bacteria</taxon>
        <taxon>Pseudomonadati</taxon>
        <taxon>Pseudomonadota</taxon>
        <taxon>Gammaproteobacteria</taxon>
        <taxon>Oceanospirillales</taxon>
        <taxon>Oceanospirillaceae</taxon>
        <taxon>Marinomonas</taxon>
    </lineage>
</organism>
<dbReference type="Pfam" id="PF07963">
    <property type="entry name" value="N_methyl"/>
    <property type="match status" value="1"/>
</dbReference>
<evidence type="ECO:0000256" key="1">
    <source>
        <dbReference type="ARBA" id="ARBA00004167"/>
    </source>
</evidence>
<proteinExistence type="predicted"/>
<dbReference type="EMBL" id="JAEMUH010000007">
    <property type="protein sequence ID" value="MBJ7550830.1"/>
    <property type="molecule type" value="Genomic_DNA"/>
</dbReference>
<comment type="caution">
    <text evidence="7">The sequence shown here is derived from an EMBL/GenBank/DDBJ whole genome shotgun (WGS) entry which is preliminary data.</text>
</comment>
<keyword evidence="4 6" id="KW-1133">Transmembrane helix</keyword>
<dbReference type="NCBIfam" id="TIGR02532">
    <property type="entry name" value="IV_pilin_GFxxxE"/>
    <property type="match status" value="1"/>
</dbReference>
<dbReference type="PRINTS" id="PR00885">
    <property type="entry name" value="BCTERIALGSPH"/>
</dbReference>
<evidence type="ECO:0000256" key="3">
    <source>
        <dbReference type="ARBA" id="ARBA00022692"/>
    </source>
</evidence>
<keyword evidence="5 6" id="KW-0472">Membrane</keyword>
<dbReference type="InterPro" id="IPR012902">
    <property type="entry name" value="N_methyl_site"/>
</dbReference>
<dbReference type="InterPro" id="IPR045584">
    <property type="entry name" value="Pilin-like"/>
</dbReference>
<accession>A0ABS0ZAZ3</accession>
<evidence type="ECO:0000256" key="6">
    <source>
        <dbReference type="SAM" id="Phobius"/>
    </source>
</evidence>
<evidence type="ECO:0000256" key="4">
    <source>
        <dbReference type="ARBA" id="ARBA00022989"/>
    </source>
</evidence>
<evidence type="ECO:0000256" key="2">
    <source>
        <dbReference type="ARBA" id="ARBA00022481"/>
    </source>
</evidence>
<keyword evidence="2" id="KW-0488">Methylation</keyword>
<feature type="transmembrane region" description="Helical" evidence="6">
    <location>
        <begin position="20"/>
        <end position="39"/>
    </location>
</feature>
<reference evidence="7 8" key="1">
    <citation type="submission" date="2020-12" db="EMBL/GenBank/DDBJ databases">
        <title>Comparative genome analysis of fungal antagonists Marinomonas ostreistagni 398 and M. spartinae 468.</title>
        <authorList>
            <person name="Fields J.L."/>
            <person name="Mavrodi O.V."/>
            <person name="Biber P.D."/>
            <person name="Indest K.J."/>
            <person name="Mavrodi D.V."/>
        </authorList>
    </citation>
    <scope>NUCLEOTIDE SEQUENCE [LARGE SCALE GENOMIC DNA]</scope>
    <source>
        <strain evidence="7 8">USM7</strain>
    </source>
</reference>
<keyword evidence="3 6" id="KW-0812">Transmembrane</keyword>
<name>A0ABS0ZAZ3_9GAMM</name>
<dbReference type="Gene3D" id="3.55.40.10">
    <property type="entry name" value="minor pseudopilin epsh domain"/>
    <property type="match status" value="1"/>
</dbReference>
<evidence type="ECO:0000313" key="7">
    <source>
        <dbReference type="EMBL" id="MBJ7550830.1"/>
    </source>
</evidence>